<protein>
    <submittedName>
        <fullName evidence="1">Uncharacterized protein</fullName>
    </submittedName>
</protein>
<accession>A0AAJ6B2P7</accession>
<organism evidence="1 2">
    <name type="scientific">Candidatus Microbacterium phytovorans</name>
    <dbReference type="NCBI Taxonomy" id="3121374"/>
    <lineage>
        <taxon>Bacteria</taxon>
        <taxon>Bacillati</taxon>
        <taxon>Actinomycetota</taxon>
        <taxon>Actinomycetes</taxon>
        <taxon>Micrococcales</taxon>
        <taxon>Microbacteriaceae</taxon>
        <taxon>Microbacterium</taxon>
    </lineage>
</organism>
<dbReference type="EMBL" id="CP119321">
    <property type="protein sequence ID" value="WEK13383.1"/>
    <property type="molecule type" value="Genomic_DNA"/>
</dbReference>
<name>A0AAJ6B2P7_9MICO</name>
<dbReference type="Proteomes" id="UP001213972">
    <property type="component" value="Chromosome"/>
</dbReference>
<reference evidence="1" key="1">
    <citation type="submission" date="2023-03" db="EMBL/GenBank/DDBJ databases">
        <title>Andean soil-derived lignocellulolytic bacterial consortium as a source of novel taxa and putative plastic-active enzymes.</title>
        <authorList>
            <person name="Diaz-Garcia L."/>
            <person name="Chuvochina M."/>
            <person name="Feuerriegel G."/>
            <person name="Bunk B."/>
            <person name="Sproer C."/>
            <person name="Streit W.R."/>
            <person name="Rodriguez L.M."/>
            <person name="Overmann J."/>
            <person name="Jimenez D.J."/>
        </authorList>
    </citation>
    <scope>NUCLEOTIDE SEQUENCE</scope>
    <source>
        <strain evidence="1">MAG 4610</strain>
    </source>
</reference>
<proteinExistence type="predicted"/>
<evidence type="ECO:0000313" key="1">
    <source>
        <dbReference type="EMBL" id="WEK13383.1"/>
    </source>
</evidence>
<gene>
    <name evidence="1" type="ORF">P0Y48_13110</name>
</gene>
<sequence length="99" mass="10874">MTDILPVRMPSARERRVLAHPPATTEPLPRIVWERIDTDAYAVSVDGATVGFIDVVGRVFVALGGARYDRAVEVAQSLVFEAAVASLVRTVDSSRRPRR</sequence>
<evidence type="ECO:0000313" key="2">
    <source>
        <dbReference type="Proteomes" id="UP001213972"/>
    </source>
</evidence>
<dbReference type="AlphaFoldDB" id="A0AAJ6B2P7"/>